<sequence length="266" mass="30691">MQSFYLPYENSRIHGAIAGKGEDLLICLHGFGESTLPFSRLVPTLGKIFTIVAIDLPLHGKTEWKENRRFEREDLHAIIILLLETQKKSVFSLLGYSMGGRVALCLTEMMGSQMRELILLAADGLRDNPWHQFVTQTSIGHRLFKHITYHPKFYFWLLNTGNKLKLINNSLHRFANNSMNTLQKRELVLNVWTIMAHMMPNRQLIKQQLAQYRIHTLLIFGKYDRVIPSSLGIRFMDGTFPAEMMVLDKGHQLLTEDLGEIILDKI</sequence>
<dbReference type="GO" id="GO:0016787">
    <property type="term" value="F:hydrolase activity"/>
    <property type="evidence" value="ECO:0007669"/>
    <property type="project" value="UniProtKB-KW"/>
</dbReference>
<evidence type="ECO:0000313" key="3">
    <source>
        <dbReference type="EMBL" id="WQG87157.1"/>
    </source>
</evidence>
<dbReference type="Gene3D" id="3.40.50.1820">
    <property type="entry name" value="alpha/beta hydrolase"/>
    <property type="match status" value="1"/>
</dbReference>
<dbReference type="Proteomes" id="UP000183788">
    <property type="component" value="Unassembled WGS sequence"/>
</dbReference>
<protein>
    <submittedName>
        <fullName evidence="3">Alpha/beta hydrolase</fullName>
    </submittedName>
    <submittedName>
        <fullName evidence="2">Pimeloyl-ACP methyl ester carboxylesterase</fullName>
    </submittedName>
</protein>
<dbReference type="EMBL" id="FPIZ01000012">
    <property type="protein sequence ID" value="SFW72099.1"/>
    <property type="molecule type" value="Genomic_DNA"/>
</dbReference>
<keyword evidence="3" id="KW-0378">Hydrolase</keyword>
<dbReference type="Proteomes" id="UP001326715">
    <property type="component" value="Chromosome"/>
</dbReference>
<dbReference type="InterPro" id="IPR029058">
    <property type="entry name" value="AB_hydrolase_fold"/>
</dbReference>
<gene>
    <name evidence="2" type="ORF">SAMN05661012_03874</name>
    <name evidence="3" type="ORF">SR876_19750</name>
</gene>
<dbReference type="InterPro" id="IPR050266">
    <property type="entry name" value="AB_hydrolase_sf"/>
</dbReference>
<dbReference type="PANTHER" id="PTHR43798:SF33">
    <property type="entry name" value="HYDROLASE, PUTATIVE (AFU_ORTHOLOGUE AFUA_2G14860)-RELATED"/>
    <property type="match status" value="1"/>
</dbReference>
<dbReference type="STRING" id="1004.SAMN05661012_03874"/>
<evidence type="ECO:0000313" key="4">
    <source>
        <dbReference type="Proteomes" id="UP000183788"/>
    </source>
</evidence>
<keyword evidence="5" id="KW-1185">Reference proteome</keyword>
<dbReference type="PANTHER" id="PTHR43798">
    <property type="entry name" value="MONOACYLGLYCEROL LIPASE"/>
    <property type="match status" value="1"/>
</dbReference>
<accession>A0A1K1RJW7</accession>
<dbReference type="GO" id="GO:0016020">
    <property type="term" value="C:membrane"/>
    <property type="evidence" value="ECO:0007669"/>
    <property type="project" value="TreeGrafter"/>
</dbReference>
<reference evidence="3 5" key="2">
    <citation type="submission" date="2023-11" db="EMBL/GenBank/DDBJ databases">
        <title>MicrobeMod: A computational toolkit for identifying prokaryotic methylation and restriction-modification with nanopore sequencing.</title>
        <authorList>
            <person name="Crits-Christoph A."/>
            <person name="Kang S.C."/>
            <person name="Lee H."/>
            <person name="Ostrov N."/>
        </authorList>
    </citation>
    <scope>NUCLEOTIDE SEQUENCE [LARGE SCALE GENOMIC DNA]</scope>
    <source>
        <strain evidence="3 5">ATCC 23090</strain>
    </source>
</reference>
<dbReference type="RefSeq" id="WP_072362868.1">
    <property type="nucleotide sequence ID" value="NZ_CP139972.1"/>
</dbReference>
<dbReference type="AlphaFoldDB" id="A0A1K1RJW7"/>
<dbReference type="SUPFAM" id="SSF53474">
    <property type="entry name" value="alpha/beta-Hydrolases"/>
    <property type="match status" value="1"/>
</dbReference>
<evidence type="ECO:0000259" key="1">
    <source>
        <dbReference type="Pfam" id="PF00561"/>
    </source>
</evidence>
<dbReference type="EMBL" id="CP140154">
    <property type="protein sequence ID" value="WQG87157.1"/>
    <property type="molecule type" value="Genomic_DNA"/>
</dbReference>
<name>A0A1K1RJW7_9BACT</name>
<feature type="domain" description="AB hydrolase-1" evidence="1">
    <location>
        <begin position="24"/>
        <end position="251"/>
    </location>
</feature>
<proteinExistence type="predicted"/>
<dbReference type="InterPro" id="IPR000073">
    <property type="entry name" value="AB_hydrolase_1"/>
</dbReference>
<organism evidence="2 4">
    <name type="scientific">Chitinophaga sancti</name>
    <dbReference type="NCBI Taxonomy" id="1004"/>
    <lineage>
        <taxon>Bacteria</taxon>
        <taxon>Pseudomonadati</taxon>
        <taxon>Bacteroidota</taxon>
        <taxon>Chitinophagia</taxon>
        <taxon>Chitinophagales</taxon>
        <taxon>Chitinophagaceae</taxon>
        <taxon>Chitinophaga</taxon>
    </lineage>
</organism>
<evidence type="ECO:0000313" key="2">
    <source>
        <dbReference type="EMBL" id="SFW72099.1"/>
    </source>
</evidence>
<dbReference type="PRINTS" id="PR00111">
    <property type="entry name" value="ABHYDROLASE"/>
</dbReference>
<evidence type="ECO:0000313" key="5">
    <source>
        <dbReference type="Proteomes" id="UP001326715"/>
    </source>
</evidence>
<dbReference type="Pfam" id="PF00561">
    <property type="entry name" value="Abhydrolase_1"/>
    <property type="match status" value="1"/>
</dbReference>
<reference evidence="2 4" key="1">
    <citation type="submission" date="2016-11" db="EMBL/GenBank/DDBJ databases">
        <authorList>
            <person name="Jaros S."/>
            <person name="Januszkiewicz K."/>
            <person name="Wedrychowicz H."/>
        </authorList>
    </citation>
    <scope>NUCLEOTIDE SEQUENCE [LARGE SCALE GENOMIC DNA]</scope>
    <source>
        <strain evidence="2 4">DSM 784</strain>
    </source>
</reference>
<dbReference type="OrthoDB" id="975949at2"/>